<dbReference type="HOGENOM" id="CLU_1465250_0_0_5"/>
<sequence>MGLTVKQLSKVQKHPNFCWLRERADRGELLPAATVETKLRIAIDETFPKDGRATQEAIAQLAKSAGVDWGQFWKPETVATGTVAVSGATEIRGTDRLMAQAVRMAIGANVGRSAPGTSGINHIHVGGNAHKNLLFVAETGKLLGVVDFHMDGDMTGGQRNQVEKVGKRISEATSPVTVRGDTVS</sequence>
<dbReference type="RefSeq" id="WP_013635064.1">
    <property type="nucleotide sequence ID" value="NC_015178.1"/>
</dbReference>
<protein>
    <submittedName>
        <fullName evidence="1">Uncharacterized protein</fullName>
    </submittedName>
</protein>
<evidence type="ECO:0000313" key="2">
    <source>
        <dbReference type="Proteomes" id="UP000007100"/>
    </source>
</evidence>
<name>F0J7I7_ACIMA</name>
<dbReference type="AlphaFoldDB" id="F0J7I7"/>
<evidence type="ECO:0000313" key="1">
    <source>
        <dbReference type="EMBL" id="BAJ83054.1"/>
    </source>
</evidence>
<geneLocation type="plasmid" evidence="1 2">
    <name>pACMV1</name>
</geneLocation>
<dbReference type="KEGG" id="amv:ACMV_P1_02580"/>
<proteinExistence type="predicted"/>
<reference evidence="1 2" key="1">
    <citation type="submission" date="2010-12" db="EMBL/GenBank/DDBJ databases">
        <title>Whole genome sequence of Acidiphilium multivorum AIU301.</title>
        <authorList>
            <person name="Narita-Yamada S."/>
            <person name="Nakamura S."/>
            <person name="Ito N."/>
            <person name="Takarada H."/>
            <person name="Katano Y."/>
            <person name="Nakazawa H."/>
            <person name="Hosoyama A."/>
            <person name="Yamada R."/>
            <person name="Fujita N."/>
        </authorList>
    </citation>
    <scope>NUCLEOTIDE SEQUENCE [LARGE SCALE GENOMIC DNA]</scope>
    <source>
        <strain evidence="2">DSM 11245 / JCM 8867 / AIU301</strain>
        <plasmid evidence="1 2">pACMV1</plasmid>
    </source>
</reference>
<dbReference type="Proteomes" id="UP000007100">
    <property type="component" value="Plasmid pACMV1"/>
</dbReference>
<dbReference type="OrthoDB" id="9179686at2"/>
<keyword evidence="2" id="KW-1185">Reference proteome</keyword>
<gene>
    <name evidence="1" type="ordered locus">ACMV_P1_02580</name>
</gene>
<accession>F0J7I7</accession>
<keyword evidence="1" id="KW-0614">Plasmid</keyword>
<organism evidence="1 2">
    <name type="scientific">Acidiphilium multivorum (strain DSM 11245 / JCM 8867 / NBRC 100883 / AIU 301)</name>
    <dbReference type="NCBI Taxonomy" id="926570"/>
    <lineage>
        <taxon>Bacteria</taxon>
        <taxon>Pseudomonadati</taxon>
        <taxon>Pseudomonadota</taxon>
        <taxon>Alphaproteobacteria</taxon>
        <taxon>Acetobacterales</taxon>
        <taxon>Acidocellaceae</taxon>
        <taxon>Acidiphilium</taxon>
    </lineage>
</organism>
<dbReference type="EMBL" id="AP012036">
    <property type="protein sequence ID" value="BAJ83054.1"/>
    <property type="molecule type" value="Genomic_DNA"/>
</dbReference>